<keyword evidence="3 6" id="KW-0067">ATP-binding</keyword>
<comment type="caution">
    <text evidence="7">The sequence shown here is derived from an EMBL/GenBank/DDBJ whole genome shotgun (WGS) entry which is preliminary data.</text>
</comment>
<proteinExistence type="inferred from homology"/>
<comment type="caution">
    <text evidence="6">Lacks conserved residue(s) required for the propagation of feature annotation.</text>
</comment>
<evidence type="ECO:0000256" key="6">
    <source>
        <dbReference type="HAMAP-Rule" id="MF_02207"/>
    </source>
</evidence>
<feature type="binding site" evidence="6">
    <location>
        <begin position="166"/>
        <end position="168"/>
    </location>
    <ligand>
        <name>ATP</name>
        <dbReference type="ChEBI" id="CHEBI:30616"/>
    </ligand>
</feature>
<comment type="function">
    <text evidence="6">Forms membrane-associated dynamic filaments that are essential for cell shape determination. Acts by regulating cell wall synthesis and cell elongation, and thus cell shape. A feedback loop between cell geometry and MreB localization may maintain elongated cell shape by targeting cell wall growth to regions of negative cell wall curvature.</text>
</comment>
<feature type="binding site" evidence="6">
    <location>
        <begin position="294"/>
        <end position="297"/>
    </location>
    <ligand>
        <name>ATP</name>
        <dbReference type="ChEBI" id="CHEBI:30616"/>
    </ligand>
</feature>
<organism evidence="7 8">
    <name type="scientific">Fusibacter bizertensis</name>
    <dbReference type="NCBI Taxonomy" id="1488331"/>
    <lineage>
        <taxon>Bacteria</taxon>
        <taxon>Bacillati</taxon>
        <taxon>Bacillota</taxon>
        <taxon>Clostridia</taxon>
        <taxon>Eubacteriales</taxon>
        <taxon>Eubacteriales Family XII. Incertae Sedis</taxon>
        <taxon>Fusibacter</taxon>
    </lineage>
</organism>
<keyword evidence="2 6" id="KW-0547">Nucleotide-binding</keyword>
<keyword evidence="8" id="KW-1185">Reference proteome</keyword>
<dbReference type="Pfam" id="PF06723">
    <property type="entry name" value="MreB_Mbl"/>
    <property type="match status" value="1"/>
</dbReference>
<evidence type="ECO:0000256" key="1">
    <source>
        <dbReference type="ARBA" id="ARBA00022490"/>
    </source>
</evidence>
<dbReference type="PRINTS" id="PR01652">
    <property type="entry name" value="SHAPEPROTEIN"/>
</dbReference>
<evidence type="ECO:0000313" key="8">
    <source>
        <dbReference type="Proteomes" id="UP001158045"/>
    </source>
</evidence>
<dbReference type="EMBL" id="JARYZI010000006">
    <property type="protein sequence ID" value="MDH8678561.1"/>
    <property type="molecule type" value="Genomic_DNA"/>
</dbReference>
<dbReference type="InterPro" id="IPR056546">
    <property type="entry name" value="MreB_MamK-like"/>
</dbReference>
<dbReference type="CDD" id="cd10225">
    <property type="entry name" value="ASKHA_NBD_MreB-like"/>
    <property type="match status" value="1"/>
</dbReference>
<evidence type="ECO:0000313" key="7">
    <source>
        <dbReference type="EMBL" id="MDH8678561.1"/>
    </source>
</evidence>
<dbReference type="NCBIfam" id="NF010539">
    <property type="entry name" value="PRK13927.1"/>
    <property type="match status" value="1"/>
</dbReference>
<reference evidence="7 8" key="1">
    <citation type="submission" date="2023-04" db="EMBL/GenBank/DDBJ databases">
        <title>Fusibacter bizertensis strain WBS, isolated from littoral bottom sediments of the Arctic seas - biochemical and genomic analysis.</title>
        <authorList>
            <person name="Brioukhanov A.L."/>
        </authorList>
    </citation>
    <scope>NUCLEOTIDE SEQUENCE [LARGE SCALE GENOMIC DNA]</scope>
    <source>
        <strain evidence="7 8">WBS</strain>
    </source>
</reference>
<feature type="binding site" evidence="6">
    <location>
        <begin position="214"/>
        <end position="217"/>
    </location>
    <ligand>
        <name>ATP</name>
        <dbReference type="ChEBI" id="CHEBI:30616"/>
    </ligand>
</feature>
<comment type="subunit">
    <text evidence="6">Forms polymers.</text>
</comment>
<keyword evidence="1 6" id="KW-0963">Cytoplasm</keyword>
<dbReference type="InterPro" id="IPR004753">
    <property type="entry name" value="MreB"/>
</dbReference>
<name>A0ABT6NDT8_9FIRM</name>
<evidence type="ECO:0000256" key="2">
    <source>
        <dbReference type="ARBA" id="ARBA00022741"/>
    </source>
</evidence>
<evidence type="ECO:0000256" key="4">
    <source>
        <dbReference type="ARBA" id="ARBA00022960"/>
    </source>
</evidence>
<dbReference type="InterPro" id="IPR043129">
    <property type="entry name" value="ATPase_NBD"/>
</dbReference>
<dbReference type="SUPFAM" id="SSF53067">
    <property type="entry name" value="Actin-like ATPase domain"/>
    <property type="match status" value="2"/>
</dbReference>
<dbReference type="HAMAP" id="MF_02207">
    <property type="entry name" value="MreB"/>
    <property type="match status" value="1"/>
</dbReference>
<protein>
    <recommendedName>
        <fullName evidence="6">Cell shape-determining protein MreB</fullName>
    </recommendedName>
</protein>
<keyword evidence="4 6" id="KW-0133">Cell shape</keyword>
<dbReference type="Proteomes" id="UP001158045">
    <property type="component" value="Unassembled WGS sequence"/>
</dbReference>
<dbReference type="PANTHER" id="PTHR42749">
    <property type="entry name" value="CELL SHAPE-DETERMINING PROTEIN MREB"/>
    <property type="match status" value="1"/>
</dbReference>
<evidence type="ECO:0000256" key="5">
    <source>
        <dbReference type="ARBA" id="ARBA00023458"/>
    </source>
</evidence>
<accession>A0ABT6NDT8</accession>
<dbReference type="Gene3D" id="3.30.420.40">
    <property type="match status" value="2"/>
</dbReference>
<comment type="similarity">
    <text evidence="5 6">Belongs to the FtsA/MreB family.</text>
</comment>
<dbReference type="PANTHER" id="PTHR42749:SF4">
    <property type="entry name" value="CELL SHAPE-DETERMINING PROTEIN MBL"/>
    <property type="match status" value="1"/>
</dbReference>
<dbReference type="NCBIfam" id="TIGR00904">
    <property type="entry name" value="mreB"/>
    <property type="match status" value="1"/>
</dbReference>
<comment type="subcellular location">
    <subcellularLocation>
        <location evidence="6">Cytoplasm</location>
    </subcellularLocation>
    <text evidence="6">Membrane-associated.</text>
</comment>
<sequence length="350" mass="37377">MEGGTRMGIFGVGAEIGIDLGTASVLVYIKGKGIVLREPSVVAIDKNTDRVLAVGNEARKMLGRTPGNIIAIRPLKDGVISDYDVTERMLRYFINKTCGKRRLFKPKIIICVPSGVTEVEKRAVLDATMEAGGGKTFLIEEPIAAAIGAGLDITKPDGNMVIDIGGGTSDIAVISLGGIVVSASIKVAGDKFDESIIKYMRKKHNLLIGERTAEELKINVGTAYPRTKAIKMDCRGRDLITGLPKNISISSEEMLEALQEVVNAVADAVHSVLEKTPPELASDISSRGIVMTGGGSLLHGLNKLIEKRTGIPTYIADDAVSCVAKGTGMSLEHLDILEKNMMTSARKKYL</sequence>
<evidence type="ECO:0000256" key="3">
    <source>
        <dbReference type="ARBA" id="ARBA00022840"/>
    </source>
</evidence>
<gene>
    <name evidence="6" type="primary">mreB</name>
    <name evidence="7" type="ORF">QE109_10410</name>
</gene>